<proteinExistence type="predicted"/>
<evidence type="ECO:0000259" key="1">
    <source>
        <dbReference type="Pfam" id="PF00534"/>
    </source>
</evidence>
<evidence type="ECO:0000259" key="2">
    <source>
        <dbReference type="Pfam" id="PF13439"/>
    </source>
</evidence>
<feature type="domain" description="Glycosyltransferase subfamily 4-like N-terminal" evidence="2">
    <location>
        <begin position="29"/>
        <end position="204"/>
    </location>
</feature>
<dbReference type="PANTHER" id="PTHR45947">
    <property type="entry name" value="SULFOQUINOVOSYL TRANSFERASE SQD2"/>
    <property type="match status" value="1"/>
</dbReference>
<dbReference type="RefSeq" id="WP_182622733.1">
    <property type="nucleotide sequence ID" value="NZ_JACIUV010000005.1"/>
</dbReference>
<dbReference type="InterPro" id="IPR050194">
    <property type="entry name" value="Glycosyltransferase_grp1"/>
</dbReference>
<sequence length="404" mass="44074">MLDQRPLPRLLVLASTYPRWAGDHEPGFVHELSKRLASDFKVTVLCPHAPGTSTSENLDGVEVVRYRYAPRALETLVNDGGIVTNLRLHRWKILLVPGFVLAQAWAAWRLIRCTRIDVIHAHWLVPQGLVATLLKAITGTPYLVTSHGADLYALRAPPFQALKRLVARHAAAITVVSTSMRERILSLGVDTSKVNVQPMGVDMAQRFTPVPSMKRSERKILFVGRLVEKKGLVHLLSAMPRVLQRIPDARLAIAGFGPGEAEAQALVESLGLQPAVHFLGAVPQTQLPDLYRSAAVFVAPFVRAVSGDEEGLGLVLVEAIACGCPVLAGNVPALGEVLGQENMDVTVDPRDHDRLADHIVASLMQPECARARAEQLRQSLGRRLDWASVTTAYAQTLRHLAGKA</sequence>
<feature type="domain" description="Glycosyl transferase family 1" evidence="1">
    <location>
        <begin position="216"/>
        <end position="371"/>
    </location>
</feature>
<reference evidence="3 4" key="1">
    <citation type="submission" date="2020-08" db="EMBL/GenBank/DDBJ databases">
        <title>Stenotrophomonas sp. W1S232.</title>
        <authorList>
            <person name="Deng Y."/>
        </authorList>
    </citation>
    <scope>NUCLEOTIDE SEQUENCE [LARGE SCALE GENOMIC DNA]</scope>
    <source>
        <strain evidence="3 4">W1S232</strain>
    </source>
</reference>
<dbReference type="EMBL" id="JACIUV010000005">
    <property type="protein sequence ID" value="MBB1117750.1"/>
    <property type="molecule type" value="Genomic_DNA"/>
</dbReference>
<dbReference type="AlphaFoldDB" id="A0A7W3V1J6"/>
<dbReference type="GO" id="GO:0016758">
    <property type="term" value="F:hexosyltransferase activity"/>
    <property type="evidence" value="ECO:0007669"/>
    <property type="project" value="TreeGrafter"/>
</dbReference>
<protein>
    <submittedName>
        <fullName evidence="3">Glycosyltransferase</fullName>
    </submittedName>
</protein>
<dbReference type="SUPFAM" id="SSF53756">
    <property type="entry name" value="UDP-Glycosyltransferase/glycogen phosphorylase"/>
    <property type="match status" value="1"/>
</dbReference>
<evidence type="ECO:0000313" key="4">
    <source>
        <dbReference type="Proteomes" id="UP000550609"/>
    </source>
</evidence>
<dbReference type="PANTHER" id="PTHR45947:SF3">
    <property type="entry name" value="SULFOQUINOVOSYL TRANSFERASE SQD2"/>
    <property type="match status" value="1"/>
</dbReference>
<dbReference type="Proteomes" id="UP000550609">
    <property type="component" value="Unassembled WGS sequence"/>
</dbReference>
<organism evidence="3 4">
    <name type="scientific">Stenotrophomonas koreensis</name>
    <dbReference type="NCBI Taxonomy" id="266128"/>
    <lineage>
        <taxon>Bacteria</taxon>
        <taxon>Pseudomonadati</taxon>
        <taxon>Pseudomonadota</taxon>
        <taxon>Gammaproteobacteria</taxon>
        <taxon>Lysobacterales</taxon>
        <taxon>Lysobacteraceae</taxon>
        <taxon>Stenotrophomonas</taxon>
    </lineage>
</organism>
<name>A0A7W3V1J6_9GAMM</name>
<dbReference type="InterPro" id="IPR028098">
    <property type="entry name" value="Glyco_trans_4-like_N"/>
</dbReference>
<dbReference type="Pfam" id="PF13439">
    <property type="entry name" value="Glyco_transf_4"/>
    <property type="match status" value="1"/>
</dbReference>
<dbReference type="InterPro" id="IPR001296">
    <property type="entry name" value="Glyco_trans_1"/>
</dbReference>
<comment type="caution">
    <text evidence="3">The sequence shown here is derived from an EMBL/GenBank/DDBJ whole genome shotgun (WGS) entry which is preliminary data.</text>
</comment>
<dbReference type="Pfam" id="PF00534">
    <property type="entry name" value="Glycos_transf_1"/>
    <property type="match status" value="1"/>
</dbReference>
<evidence type="ECO:0000313" key="3">
    <source>
        <dbReference type="EMBL" id="MBB1117750.1"/>
    </source>
</evidence>
<gene>
    <name evidence="3" type="ORF">H4O09_11880</name>
</gene>
<dbReference type="Gene3D" id="3.40.50.2000">
    <property type="entry name" value="Glycogen Phosphorylase B"/>
    <property type="match status" value="2"/>
</dbReference>
<accession>A0A7W3V1J6</accession>